<dbReference type="Proteomes" id="UP001556367">
    <property type="component" value="Unassembled WGS sequence"/>
</dbReference>
<gene>
    <name evidence="1" type="ORF">HGRIS_012038</name>
</gene>
<dbReference type="EMBL" id="JASNQZ010000015">
    <property type="protein sequence ID" value="KAL0945747.1"/>
    <property type="molecule type" value="Genomic_DNA"/>
</dbReference>
<accession>A0ABR3IR56</accession>
<evidence type="ECO:0000313" key="1">
    <source>
        <dbReference type="EMBL" id="KAL0945747.1"/>
    </source>
</evidence>
<comment type="caution">
    <text evidence="1">The sequence shown here is derived from an EMBL/GenBank/DDBJ whole genome shotgun (WGS) entry which is preliminary data.</text>
</comment>
<evidence type="ECO:0000313" key="2">
    <source>
        <dbReference type="Proteomes" id="UP001556367"/>
    </source>
</evidence>
<sequence length="258" mass="29281">MADLIISAKSGSDWTRNELAYFNIKIRDVEAPAFFNRASLPPPSVPPGILQNAVATPDMTEEEQDFFNYLEVAMIEEESAVDDFAAYLFRLFRYNRPNRIIRTKKEMSFIMGGKKVSAKADVTIQDQGHYLLLVQENKRNRSTDDATAQLMAECIAAFENNKHLRTFEPLRPPLEHQVIPGITMVGSTPVFFRATITTKLQEAVATMRRPSEETIVLRFIPPVPDPASYYIQGMNRVDNRLPIMQCFEAFKDLLGMPA</sequence>
<name>A0ABR3IR56_9AGAR</name>
<organism evidence="1 2">
    <name type="scientific">Hohenbuehelia grisea</name>
    <dbReference type="NCBI Taxonomy" id="104357"/>
    <lineage>
        <taxon>Eukaryota</taxon>
        <taxon>Fungi</taxon>
        <taxon>Dikarya</taxon>
        <taxon>Basidiomycota</taxon>
        <taxon>Agaricomycotina</taxon>
        <taxon>Agaricomycetes</taxon>
        <taxon>Agaricomycetidae</taxon>
        <taxon>Agaricales</taxon>
        <taxon>Pleurotineae</taxon>
        <taxon>Pleurotaceae</taxon>
        <taxon>Hohenbuehelia</taxon>
    </lineage>
</organism>
<keyword evidence="2" id="KW-1185">Reference proteome</keyword>
<reference evidence="2" key="1">
    <citation type="submission" date="2024-06" db="EMBL/GenBank/DDBJ databases">
        <title>Multi-omics analyses provide insights into the biosynthesis of the anticancer antibiotic pleurotin in Hohenbuehelia grisea.</title>
        <authorList>
            <person name="Weaver J.A."/>
            <person name="Alberti F."/>
        </authorList>
    </citation>
    <scope>NUCLEOTIDE SEQUENCE [LARGE SCALE GENOMIC DNA]</scope>
    <source>
        <strain evidence="2">T-177</strain>
    </source>
</reference>
<protein>
    <submittedName>
        <fullName evidence="1">Uncharacterized protein</fullName>
    </submittedName>
</protein>
<proteinExistence type="predicted"/>